<dbReference type="AlphaFoldDB" id="A0A7D9DWV2"/>
<gene>
    <name evidence="2" type="ORF">PACLA_8A049058</name>
</gene>
<accession>A0A7D9DWV2</accession>
<organism evidence="2 3">
    <name type="scientific">Paramuricea clavata</name>
    <name type="common">Red gorgonian</name>
    <name type="synonym">Violescent sea-whip</name>
    <dbReference type="NCBI Taxonomy" id="317549"/>
    <lineage>
        <taxon>Eukaryota</taxon>
        <taxon>Metazoa</taxon>
        <taxon>Cnidaria</taxon>
        <taxon>Anthozoa</taxon>
        <taxon>Octocorallia</taxon>
        <taxon>Malacalcyonacea</taxon>
        <taxon>Plexauridae</taxon>
        <taxon>Paramuricea</taxon>
    </lineage>
</organism>
<comment type="caution">
    <text evidence="2">The sequence shown here is derived from an EMBL/GenBank/DDBJ whole genome shotgun (WGS) entry which is preliminary data.</text>
</comment>
<feature type="compositionally biased region" description="Basic residues" evidence="1">
    <location>
        <begin position="82"/>
        <end position="92"/>
    </location>
</feature>
<name>A0A7D9DWV2_PARCT</name>
<dbReference type="Proteomes" id="UP001152795">
    <property type="component" value="Unassembled WGS sequence"/>
</dbReference>
<sequence length="154" mass="16876">MQETELAGSGIASTPTDLGRSSKDTCGEDNIQEAEGAETATTSTPLDFGRASQNRCGEDNRLKAKKSLFVDGTIGVLPRSRPNTRGKKQKRGGIHDTLRNGLSRKVPGQYLVPFKMPWIAKSTGRGLVLYIMQILGMQTHVMTETDWCTICIYI</sequence>
<feature type="region of interest" description="Disordered" evidence="1">
    <location>
        <begin position="1"/>
        <end position="55"/>
    </location>
</feature>
<evidence type="ECO:0000313" key="2">
    <source>
        <dbReference type="EMBL" id="CAB3995192.1"/>
    </source>
</evidence>
<evidence type="ECO:0000313" key="3">
    <source>
        <dbReference type="Proteomes" id="UP001152795"/>
    </source>
</evidence>
<dbReference type="EMBL" id="CACRXK020002617">
    <property type="protein sequence ID" value="CAB3995192.1"/>
    <property type="molecule type" value="Genomic_DNA"/>
</dbReference>
<protein>
    <submittedName>
        <fullName evidence="2">Uncharacterized protein</fullName>
    </submittedName>
</protein>
<evidence type="ECO:0000256" key="1">
    <source>
        <dbReference type="SAM" id="MobiDB-lite"/>
    </source>
</evidence>
<keyword evidence="3" id="KW-1185">Reference proteome</keyword>
<reference evidence="2" key="1">
    <citation type="submission" date="2020-04" db="EMBL/GenBank/DDBJ databases">
        <authorList>
            <person name="Alioto T."/>
            <person name="Alioto T."/>
            <person name="Gomez Garrido J."/>
        </authorList>
    </citation>
    <scope>NUCLEOTIDE SEQUENCE</scope>
    <source>
        <strain evidence="2">A484AB</strain>
    </source>
</reference>
<feature type="region of interest" description="Disordered" evidence="1">
    <location>
        <begin position="76"/>
        <end position="95"/>
    </location>
</feature>
<proteinExistence type="predicted"/>